<feature type="region of interest" description="Disordered" evidence="1">
    <location>
        <begin position="23"/>
        <end position="53"/>
    </location>
</feature>
<dbReference type="EMBL" id="LKMD01000102">
    <property type="protein sequence ID" value="PIA97208.1"/>
    <property type="molecule type" value="Genomic_DNA"/>
</dbReference>
<proteinExistence type="predicted"/>
<evidence type="ECO:0000313" key="3">
    <source>
        <dbReference type="Proteomes" id="UP000230605"/>
    </source>
</evidence>
<dbReference type="Proteomes" id="UP000230605">
    <property type="component" value="Chromosome 2"/>
</dbReference>
<comment type="caution">
    <text evidence="2">The sequence shown here is derived from an EMBL/GenBank/DDBJ whole genome shotgun (WGS) entry which is preliminary data.</text>
</comment>
<protein>
    <submittedName>
        <fullName evidence="2">Uncharacterized protein</fullName>
    </submittedName>
</protein>
<gene>
    <name evidence="2" type="ORF">CB0940_05778</name>
</gene>
<name>A0A2G5HXE8_CERBT</name>
<organism evidence="2 3">
    <name type="scientific">Cercospora beticola</name>
    <name type="common">Sugarbeet leaf spot fungus</name>
    <dbReference type="NCBI Taxonomy" id="122368"/>
    <lineage>
        <taxon>Eukaryota</taxon>
        <taxon>Fungi</taxon>
        <taxon>Dikarya</taxon>
        <taxon>Ascomycota</taxon>
        <taxon>Pezizomycotina</taxon>
        <taxon>Dothideomycetes</taxon>
        <taxon>Dothideomycetidae</taxon>
        <taxon>Mycosphaerellales</taxon>
        <taxon>Mycosphaerellaceae</taxon>
        <taxon>Cercospora</taxon>
    </lineage>
</organism>
<reference evidence="2 3" key="1">
    <citation type="submission" date="2015-10" db="EMBL/GenBank/DDBJ databases">
        <title>The cercosporin biosynthetic gene cluster was horizontally transferred to several fungal lineages and shown to be expanded in Cercospora beticola based on microsynteny with recipient genomes.</title>
        <authorList>
            <person name="De Jonge R."/>
            <person name="Ebert M.K."/>
            <person name="Suttle J.C."/>
            <person name="Jurick Ii W.M."/>
            <person name="Secor G.A."/>
            <person name="Thomma B.P."/>
            <person name="Van De Peer Y."/>
            <person name="Bolton M.D."/>
        </authorList>
    </citation>
    <scope>NUCLEOTIDE SEQUENCE [LARGE SCALE GENOMIC DNA]</scope>
    <source>
        <strain evidence="2 3">09-40</strain>
    </source>
</reference>
<dbReference type="AlphaFoldDB" id="A0A2G5HXE8"/>
<evidence type="ECO:0000256" key="1">
    <source>
        <dbReference type="SAM" id="MobiDB-lite"/>
    </source>
</evidence>
<evidence type="ECO:0000313" key="2">
    <source>
        <dbReference type="EMBL" id="PIA97208.1"/>
    </source>
</evidence>
<accession>A0A2G5HXE8</accession>
<sequence length="53" mass="5571">MLTRAEAGSIGLWATFLGSSITSDESTDNSTFPFVQGSSTSRNDQRVASTLDG</sequence>